<dbReference type="KEGG" id="chg:AXF12_04475"/>
<sequence length="1041" mass="117545">MIKFQYIFQCVLALLCFGVQAQKSVLPTVKVQNETNAKPMQLQELSVDILVMGQTALTTLDMTFYNPNSRVMEGEFEFPLSDGQEVSRFALDINGKLREGVVVDKAEGRKAFEEIVRRGVDPGLLEKTEGNNFRARVYPMPAQGSRRIVIAFEQELGSKDGEDYYFLPIAEGVHLKKFSLRTEVISRLVKADIKNSLSLDFKQSRSSLISEVSKTDFKLDKNIALRFPKVEKPQLLTATEGGTTYFYGNISPTSQKVAIRPVPKRIGILWDNSSSAQRRDLKKEFALLEAYFKELKNVSVELTTFNIRTSTPKIFEVKDGNWAALKAHLEALTYDGATDGNAMQFNPKNDQTLLFTDAIFNFGSKEFNLSEVVKSLKSPVDVVNSSVIAATDKMRYLSASTGGSFVNLATEETSEAVKALLSQPYHFLGYTVKSGKVANVYPEKGAPVAAHFTFAGELLTDEATLVLSFGYNHKTLETTEVTLKKAALEAESPQLRALLRRVWAEKKIAQLRLEGTDSKKIDEVGRAYGIVTEGNSLIVLETVEDYLRYKIVPPEELQKEYYHRLDTEKKNKEDREKEVIKRIIGLSNEQSSWWNTTFPKEGSKPQKKENEEERVVEVAMMRSSEAHRDSSHSNIAVRGSRSITPEREEAAELSEVVVTGNAPKRVQAMVGSVTTAKKSNSSKKVKSRSNRTPAPAVVEDIQVVDNANVADDEVSDFNYYRGNVYKEETSNKAGKVVVRTASGEIQLNAYNPDTPYLKVMEYAEADKALDTYHRLKKEYGNTPSFYVDVADYFFKKGNREQAILVISNLAELGLEDAQLLRVLGYKLSAYTAKAEAVNTFRKVLKIREEEPQSYRDLGLALADNKQYDEAVKTLYEVVTHNWDNRFYDVQLIVMNEINDLIMRHKGINTSFIDKALLKKEPVDVRVVLTWDTDNSDMDLWVFDPEGEKCYYGHRNTYLGGKLSNDITRGYGPEEFMLKKAPKGKYKVSVNYYGNHSQKQLLPVSLRVTFFTGYGTPQEKKQEVTLRLSNNKDVYEVGMFEF</sequence>
<proteinExistence type="predicted"/>
<dbReference type="InterPro" id="IPR011990">
    <property type="entry name" value="TPR-like_helical_dom_sf"/>
</dbReference>
<feature type="domain" description="VIT" evidence="4">
    <location>
        <begin position="26"/>
        <end position="154"/>
    </location>
</feature>
<feature type="repeat" description="TPR" evidence="1">
    <location>
        <begin position="851"/>
        <end position="884"/>
    </location>
</feature>
<accession>A0AAX2GWK5</accession>
<feature type="region of interest" description="Disordered" evidence="2">
    <location>
        <begin position="622"/>
        <end position="642"/>
    </location>
</feature>
<feature type="chain" id="PRO_5043600982" evidence="3">
    <location>
        <begin position="22"/>
        <end position="1041"/>
    </location>
</feature>
<keyword evidence="1" id="KW-0802">TPR repeat</keyword>
<evidence type="ECO:0000256" key="1">
    <source>
        <dbReference type="PROSITE-ProRule" id="PRU00339"/>
    </source>
</evidence>
<dbReference type="PROSITE" id="PS51468">
    <property type="entry name" value="VIT"/>
    <property type="match status" value="1"/>
</dbReference>
<gene>
    <name evidence="5" type="ORF">AXF12_04475</name>
    <name evidence="6" type="ORF">SAMEA44541418_00836</name>
</gene>
<protein>
    <submittedName>
        <fullName evidence="5">Trypsin</fullName>
    </submittedName>
    <submittedName>
        <fullName evidence="6">Uncharacterized protein conserved in bacteria</fullName>
    </submittedName>
</protein>
<evidence type="ECO:0000256" key="3">
    <source>
        <dbReference type="SAM" id="SignalP"/>
    </source>
</evidence>
<dbReference type="InterPro" id="IPR019734">
    <property type="entry name" value="TPR_rpt"/>
</dbReference>
<dbReference type="SMART" id="SM00609">
    <property type="entry name" value="VIT"/>
    <property type="match status" value="1"/>
</dbReference>
<dbReference type="Proteomes" id="UP000065822">
    <property type="component" value="Chromosome"/>
</dbReference>
<dbReference type="PANTHER" id="PTHR45737">
    <property type="entry name" value="VON WILLEBRAND FACTOR A DOMAIN-CONTAINING PROTEIN 5A"/>
    <property type="match status" value="1"/>
</dbReference>
<name>A0AAX2GWK5_9FLAO</name>
<evidence type="ECO:0000313" key="6">
    <source>
        <dbReference type="EMBL" id="SNV06976.1"/>
    </source>
</evidence>
<feature type="signal peptide" evidence="3">
    <location>
        <begin position="1"/>
        <end position="21"/>
    </location>
</feature>
<dbReference type="AlphaFoldDB" id="A0AAX2GWK5"/>
<evidence type="ECO:0000256" key="2">
    <source>
        <dbReference type="SAM" id="MobiDB-lite"/>
    </source>
</evidence>
<evidence type="ECO:0000313" key="5">
    <source>
        <dbReference type="EMBL" id="AMD84833.1"/>
    </source>
</evidence>
<feature type="region of interest" description="Disordered" evidence="2">
    <location>
        <begin position="672"/>
        <end position="694"/>
    </location>
</feature>
<dbReference type="Pfam" id="PF08487">
    <property type="entry name" value="VIT"/>
    <property type="match status" value="1"/>
</dbReference>
<dbReference type="SUPFAM" id="SSF48452">
    <property type="entry name" value="TPR-like"/>
    <property type="match status" value="1"/>
</dbReference>
<dbReference type="Gene3D" id="2.60.120.380">
    <property type="match status" value="1"/>
</dbReference>
<keyword evidence="3" id="KW-0732">Signal</keyword>
<dbReference type="EMBL" id="LT906449">
    <property type="protein sequence ID" value="SNV06976.1"/>
    <property type="molecule type" value="Genomic_DNA"/>
</dbReference>
<evidence type="ECO:0000313" key="7">
    <source>
        <dbReference type="Proteomes" id="UP000065822"/>
    </source>
</evidence>
<keyword evidence="7" id="KW-1185">Reference proteome</keyword>
<dbReference type="PROSITE" id="PS50005">
    <property type="entry name" value="TPR"/>
    <property type="match status" value="1"/>
</dbReference>
<dbReference type="PANTHER" id="PTHR45737:SF6">
    <property type="entry name" value="VON WILLEBRAND FACTOR A DOMAIN-CONTAINING PROTEIN 5A"/>
    <property type="match status" value="1"/>
</dbReference>
<dbReference type="InterPro" id="IPR019220">
    <property type="entry name" value="DUF2135"/>
</dbReference>
<organism evidence="6 8">
    <name type="scientific">Capnocytophaga haemolytica</name>
    <dbReference type="NCBI Taxonomy" id="45243"/>
    <lineage>
        <taxon>Bacteria</taxon>
        <taxon>Pseudomonadati</taxon>
        <taxon>Bacteroidota</taxon>
        <taxon>Flavobacteriia</taxon>
        <taxon>Flavobacteriales</taxon>
        <taxon>Flavobacteriaceae</taxon>
        <taxon>Capnocytophaga</taxon>
    </lineage>
</organism>
<reference evidence="5 7" key="1">
    <citation type="submission" date="2016-02" db="EMBL/GenBank/DDBJ databases">
        <authorList>
            <person name="Holder M.E."/>
            <person name="Ajami N.J."/>
            <person name="Petrosino J.F."/>
        </authorList>
    </citation>
    <scope>NUCLEOTIDE SEQUENCE [LARGE SCALE GENOMIC DNA]</scope>
    <source>
        <strain evidence="5 7">CCUG 32990</strain>
    </source>
</reference>
<dbReference type="Gene3D" id="1.25.40.10">
    <property type="entry name" value="Tetratricopeptide repeat domain"/>
    <property type="match status" value="1"/>
</dbReference>
<dbReference type="EMBL" id="CP014227">
    <property type="protein sequence ID" value="AMD84833.1"/>
    <property type="molecule type" value="Genomic_DNA"/>
</dbReference>
<feature type="compositionally biased region" description="Basic residues" evidence="2">
    <location>
        <begin position="680"/>
        <end position="689"/>
    </location>
</feature>
<evidence type="ECO:0000313" key="8">
    <source>
        <dbReference type="Proteomes" id="UP000215539"/>
    </source>
</evidence>
<dbReference type="InterPro" id="IPR013694">
    <property type="entry name" value="VIT"/>
</dbReference>
<evidence type="ECO:0000259" key="4">
    <source>
        <dbReference type="PROSITE" id="PS51468"/>
    </source>
</evidence>
<reference evidence="6 8" key="2">
    <citation type="submission" date="2017-06" db="EMBL/GenBank/DDBJ databases">
        <authorList>
            <consortium name="Pathogen Informatics"/>
        </authorList>
    </citation>
    <scope>NUCLEOTIDE SEQUENCE [LARGE SCALE GENOMIC DNA]</scope>
    <source>
        <strain evidence="6 8">NCTC12947</strain>
    </source>
</reference>
<dbReference type="Pfam" id="PF09906">
    <property type="entry name" value="DUF2135"/>
    <property type="match status" value="1"/>
</dbReference>
<dbReference type="Proteomes" id="UP000215539">
    <property type="component" value="Chromosome 1"/>
</dbReference>